<evidence type="ECO:0000313" key="5">
    <source>
        <dbReference type="Proteomes" id="UP000661077"/>
    </source>
</evidence>
<feature type="transmembrane region" description="Helical" evidence="2">
    <location>
        <begin position="6"/>
        <end position="28"/>
    </location>
</feature>
<dbReference type="Proteomes" id="UP000661077">
    <property type="component" value="Unassembled WGS sequence"/>
</dbReference>
<proteinExistence type="predicted"/>
<keyword evidence="2" id="KW-0812">Transmembrane</keyword>
<feature type="region of interest" description="Disordered" evidence="1">
    <location>
        <begin position="72"/>
        <end position="108"/>
    </location>
</feature>
<name>A0ABS1X5N6_9GAMM</name>
<reference evidence="4 5" key="1">
    <citation type="journal article" date="2021" name="Int. J. Syst. Evol. Microbiol.">
        <title>Steroidobacter gossypii sp. nov., isolated from soil of cotton cropping field.</title>
        <authorList>
            <person name="Huang R."/>
            <person name="Yang S."/>
            <person name="Zhen C."/>
            <person name="Liu W."/>
        </authorList>
    </citation>
    <scope>NUCLEOTIDE SEQUENCE [LARGE SCALE GENOMIC DNA]</scope>
    <source>
        <strain evidence="4 5">S1-65</strain>
    </source>
</reference>
<gene>
    <name evidence="4" type="ORF">JM946_27730</name>
</gene>
<dbReference type="EMBL" id="JAEVLS010000008">
    <property type="protein sequence ID" value="MBM0108541.1"/>
    <property type="molecule type" value="Genomic_DNA"/>
</dbReference>
<evidence type="ECO:0000256" key="1">
    <source>
        <dbReference type="SAM" id="MobiDB-lite"/>
    </source>
</evidence>
<evidence type="ECO:0000313" key="4">
    <source>
        <dbReference type="EMBL" id="MBM0108541.1"/>
    </source>
</evidence>
<keyword evidence="2" id="KW-1133">Transmembrane helix</keyword>
<evidence type="ECO:0000259" key="3">
    <source>
        <dbReference type="Pfam" id="PF07730"/>
    </source>
</evidence>
<organism evidence="4 5">
    <name type="scientific">Steroidobacter gossypii</name>
    <dbReference type="NCBI Taxonomy" id="2805490"/>
    <lineage>
        <taxon>Bacteria</taxon>
        <taxon>Pseudomonadati</taxon>
        <taxon>Pseudomonadota</taxon>
        <taxon>Gammaproteobacteria</taxon>
        <taxon>Steroidobacterales</taxon>
        <taxon>Steroidobacteraceae</taxon>
        <taxon>Steroidobacter</taxon>
    </lineage>
</organism>
<sequence length="108" mass="12269">MSQFVHDHGFVLLFCCLIGAVLGGFCHARSRRLRERERLAREIEDALVQNAQSVILSVHGIVKKLAASDPTRQKVEQALDRADKQLSEDRDRVQDLRARTRPGNQPPR</sequence>
<feature type="compositionally biased region" description="Basic and acidic residues" evidence="1">
    <location>
        <begin position="72"/>
        <end position="98"/>
    </location>
</feature>
<dbReference type="Pfam" id="PF07730">
    <property type="entry name" value="HisKA_3"/>
    <property type="match status" value="1"/>
</dbReference>
<protein>
    <recommendedName>
        <fullName evidence="3">Signal transduction histidine kinase subgroup 3 dimerisation and phosphoacceptor domain-containing protein</fullName>
    </recommendedName>
</protein>
<accession>A0ABS1X5N6</accession>
<keyword evidence="2" id="KW-0472">Membrane</keyword>
<comment type="caution">
    <text evidence="4">The sequence shown here is derived from an EMBL/GenBank/DDBJ whole genome shotgun (WGS) entry which is preliminary data.</text>
</comment>
<evidence type="ECO:0000256" key="2">
    <source>
        <dbReference type="SAM" id="Phobius"/>
    </source>
</evidence>
<feature type="domain" description="Signal transduction histidine kinase subgroup 3 dimerisation and phosphoacceptor" evidence="3">
    <location>
        <begin position="35"/>
        <end position="99"/>
    </location>
</feature>
<dbReference type="InterPro" id="IPR011712">
    <property type="entry name" value="Sig_transdc_His_kin_sub3_dim/P"/>
</dbReference>
<keyword evidence="5" id="KW-1185">Reference proteome</keyword>